<dbReference type="EMBL" id="NMQE01000344">
    <property type="protein sequence ID" value="PMB22543.1"/>
    <property type="molecule type" value="Genomic_DNA"/>
</dbReference>
<evidence type="ECO:0000313" key="2">
    <source>
        <dbReference type="Proteomes" id="UP000235081"/>
    </source>
</evidence>
<dbReference type="RefSeq" id="WP_102181747.1">
    <property type="nucleotide sequence ID" value="NZ_NMQE01000344.1"/>
</dbReference>
<name>A0A2N6LFP5_9CYAN</name>
<sequence>MRGRKVGYSSAWVWKEAMPIMFKPFIKEYQQRMYPILTELGFTKPTFYHSVFTAEIIYPHQGFALIIGYEVRDHYIECDFFRVERELLERLGWDEYRKTLQDGTRLPLEQVLSGLGLLALPPYKERVRKKLYASISPDPEVGDLYRNLDKAFQRFDRALRGLPPPDYCPSELIKVQASLHQLFFQKYGSLIVGYVKHRFGVSS</sequence>
<dbReference type="Proteomes" id="UP000235081">
    <property type="component" value="Unassembled WGS sequence"/>
</dbReference>
<organism evidence="1 2">
    <name type="scientific">Fischerella thermalis CCMEE 5318</name>
    <dbReference type="NCBI Taxonomy" id="2019666"/>
    <lineage>
        <taxon>Bacteria</taxon>
        <taxon>Bacillati</taxon>
        <taxon>Cyanobacteriota</taxon>
        <taxon>Cyanophyceae</taxon>
        <taxon>Nostocales</taxon>
        <taxon>Hapalosiphonaceae</taxon>
        <taxon>Fischerella</taxon>
    </lineage>
</organism>
<comment type="caution">
    <text evidence="1">The sequence shown here is derived from an EMBL/GenBank/DDBJ whole genome shotgun (WGS) entry which is preliminary data.</text>
</comment>
<proteinExistence type="predicted"/>
<dbReference type="AlphaFoldDB" id="A0A2N6LFP5"/>
<evidence type="ECO:0000313" key="1">
    <source>
        <dbReference type="EMBL" id="PMB22543.1"/>
    </source>
</evidence>
<reference evidence="1 2" key="1">
    <citation type="submission" date="2017-07" db="EMBL/GenBank/DDBJ databases">
        <title>Genomes of Fischerella (Mastigocladus) sp. strains.</title>
        <authorList>
            <person name="Miller S.R."/>
        </authorList>
    </citation>
    <scope>NUCLEOTIDE SEQUENCE [LARGE SCALE GENOMIC DNA]</scope>
    <source>
        <strain evidence="1 2">CCMEE 5318</strain>
    </source>
</reference>
<protein>
    <submittedName>
        <fullName evidence="1">Uncharacterized protein</fullName>
    </submittedName>
</protein>
<accession>A0A2N6LFP5</accession>
<gene>
    <name evidence="1" type="ORF">CEN46_12090</name>
</gene>